<name>A0A2P7B0F2_9HYPH</name>
<dbReference type="GO" id="GO:0008803">
    <property type="term" value="F:bis(5'-nucleosyl)-tetraphosphatase (symmetrical) activity"/>
    <property type="evidence" value="ECO:0007669"/>
    <property type="project" value="TreeGrafter"/>
</dbReference>
<sequence length="258" mass="29269">MKSLLGFLRSDRPVPRVARRRLSIDIAQSAVYVIGDVHGCYDQLLTLEGMIAEDAAALPGAKLIIMLGDYIDRGPSSAQVIDHLIHRPPAGFQRICLTGNHDMAMLDYLEKRLSLSEWWYMGANPTLLSYGIDLERLRMVHNSQQMLDDTIRSSIPQRHRQFLRSLPILADAGNFLFVHAGIRPSVPLKQQSDEDLVSIRSEFYDNAHLLRQWVVHGHTPIENPRQEGRRFNIDTGAFHTGKLSALRLWNKKGRVLST</sequence>
<dbReference type="Proteomes" id="UP000241158">
    <property type="component" value="Unassembled WGS sequence"/>
</dbReference>
<comment type="caution">
    <text evidence="2">The sequence shown here is derived from an EMBL/GenBank/DDBJ whole genome shotgun (WGS) entry which is preliminary data.</text>
</comment>
<dbReference type="Gene3D" id="3.60.21.10">
    <property type="match status" value="1"/>
</dbReference>
<dbReference type="PANTHER" id="PTHR42850">
    <property type="entry name" value="METALLOPHOSPHOESTERASE"/>
    <property type="match status" value="1"/>
</dbReference>
<protein>
    <submittedName>
        <fullName evidence="2">Serine/threonine protein phosphatase</fullName>
    </submittedName>
</protein>
<dbReference type="SUPFAM" id="SSF56300">
    <property type="entry name" value="Metallo-dependent phosphatases"/>
    <property type="match status" value="1"/>
</dbReference>
<accession>A0A2P7B0F2</accession>
<reference evidence="3" key="1">
    <citation type="submission" date="2017-11" db="EMBL/GenBank/DDBJ databases">
        <authorList>
            <person name="Kuznetsova I."/>
            <person name="Sazanova A."/>
            <person name="Chirak E."/>
            <person name="Safronova V."/>
            <person name="Willems A."/>
        </authorList>
    </citation>
    <scope>NUCLEOTIDE SEQUENCE [LARGE SCALE GENOMIC DNA]</scope>
    <source>
        <strain evidence="3">PEPV15</strain>
    </source>
</reference>
<dbReference type="GO" id="GO:0110154">
    <property type="term" value="P:RNA decapping"/>
    <property type="evidence" value="ECO:0007669"/>
    <property type="project" value="TreeGrafter"/>
</dbReference>
<dbReference type="OrthoDB" id="9807890at2"/>
<feature type="domain" description="Calcineurin-like phosphoesterase" evidence="1">
    <location>
        <begin position="31"/>
        <end position="228"/>
    </location>
</feature>
<dbReference type="InterPro" id="IPR050126">
    <property type="entry name" value="Ap4A_hydrolase"/>
</dbReference>
<dbReference type="GO" id="GO:0016791">
    <property type="term" value="F:phosphatase activity"/>
    <property type="evidence" value="ECO:0007669"/>
    <property type="project" value="TreeGrafter"/>
</dbReference>
<dbReference type="GO" id="GO:0005737">
    <property type="term" value="C:cytoplasm"/>
    <property type="evidence" value="ECO:0007669"/>
    <property type="project" value="TreeGrafter"/>
</dbReference>
<dbReference type="InterPro" id="IPR004843">
    <property type="entry name" value="Calcineurin-like_PHP"/>
</dbReference>
<keyword evidence="3" id="KW-1185">Reference proteome</keyword>
<evidence type="ECO:0000259" key="1">
    <source>
        <dbReference type="Pfam" id="PF00149"/>
    </source>
</evidence>
<dbReference type="RefSeq" id="WP_106715257.1">
    <property type="nucleotide sequence ID" value="NZ_JACHXT010000002.1"/>
</dbReference>
<gene>
    <name evidence="2" type="ORF">CU100_04235</name>
</gene>
<proteinExistence type="predicted"/>
<evidence type="ECO:0000313" key="2">
    <source>
        <dbReference type="EMBL" id="PSH59950.1"/>
    </source>
</evidence>
<dbReference type="Pfam" id="PF00149">
    <property type="entry name" value="Metallophos"/>
    <property type="match status" value="1"/>
</dbReference>
<dbReference type="EMBL" id="PGGN01000001">
    <property type="protein sequence ID" value="PSH59950.1"/>
    <property type="molecule type" value="Genomic_DNA"/>
</dbReference>
<evidence type="ECO:0000313" key="3">
    <source>
        <dbReference type="Proteomes" id="UP000241158"/>
    </source>
</evidence>
<organism evidence="2 3">
    <name type="scientific">Phyllobacterium endophyticum</name>
    <dbReference type="NCBI Taxonomy" id="1149773"/>
    <lineage>
        <taxon>Bacteria</taxon>
        <taxon>Pseudomonadati</taxon>
        <taxon>Pseudomonadota</taxon>
        <taxon>Alphaproteobacteria</taxon>
        <taxon>Hyphomicrobiales</taxon>
        <taxon>Phyllobacteriaceae</taxon>
        <taxon>Phyllobacterium</taxon>
    </lineage>
</organism>
<dbReference type="InterPro" id="IPR029052">
    <property type="entry name" value="Metallo-depent_PP-like"/>
</dbReference>
<dbReference type="AlphaFoldDB" id="A0A2P7B0F2"/>
<dbReference type="PANTHER" id="PTHR42850:SF4">
    <property type="entry name" value="ZINC-DEPENDENT ENDOPOLYPHOSPHATASE"/>
    <property type="match status" value="1"/>
</dbReference>